<dbReference type="RefSeq" id="WP_057976542.1">
    <property type="nucleotide sequence ID" value="NZ_LKHP01000002.1"/>
</dbReference>
<dbReference type="FunFam" id="3.20.20.140:FF:000016">
    <property type="entry name" value="Adenine deaminase"/>
    <property type="match status" value="1"/>
</dbReference>
<evidence type="ECO:0000256" key="2">
    <source>
        <dbReference type="ARBA" id="ARBA00006773"/>
    </source>
</evidence>
<keyword evidence="4 8" id="KW-0378">Hydrolase</keyword>
<dbReference type="HAMAP" id="MF_01518">
    <property type="entry name" value="Adenine_deamin"/>
    <property type="match status" value="1"/>
</dbReference>
<dbReference type="STRING" id="908809.ABG79_00374"/>
<feature type="domain" description="Amidohydrolase-related" evidence="9">
    <location>
        <begin position="65"/>
        <end position="345"/>
    </location>
</feature>
<dbReference type="GO" id="GO:0000034">
    <property type="term" value="F:adenine deaminase activity"/>
    <property type="evidence" value="ECO:0007669"/>
    <property type="project" value="UniProtKB-UniRule"/>
</dbReference>
<keyword evidence="12" id="KW-1185">Reference proteome</keyword>
<dbReference type="OrthoDB" id="9775607at2"/>
<sequence>MDELKKFVNIARGKQKAELVIKNCRIINVFSHEIIEGDIAIEDGKIVAVGDYEGLNELDAKGLYAAPGLIDAHVHIESSLVTPGEFAKAIVPRGTTSIIADPHEIANVCGIDGIEYMLKASEKLPLDVFLMFPSCVPATDFETSGATLTDEDIKSLIDNQRILGLGELMDFPSVINAEEKILKKIEASKGKIIDGHGPSIIGKDLNAYAAAKVRTEHECSTVNELVERLRLGIYILIREGSAARNLAELAKAVNPYNLRRCLFCTDDRHPEDIINFGHINNNLKIAVKNGIDAISAITMATLNAAECYGLKDKGAIAPNFDADIVLFKDLVNFEAIYVFKNGKLVAKDGNALFEAPKHYDERVLNRINIKNINYDTLKIMLREEVASVIKLMPFSLVTKNNKRRINLIDGEFRCENNENLLKLAVIERHRGTGNVGLGIVEGFGLKNGAIATTIAHDSHNLIVIGDNDEDMIKAVKEIEKVKGGITVVSRGEVLNTLPLPIAGLMSDEDIETVNRKLTEIIELAYERLNVSKDYDPVMTLAFLALPVIPELKLTDKGLFNVMNFTFEV</sequence>
<dbReference type="InterPro" id="IPR032466">
    <property type="entry name" value="Metal_Hydrolase"/>
</dbReference>
<dbReference type="InterPro" id="IPR006680">
    <property type="entry name" value="Amidohydro-rel"/>
</dbReference>
<feature type="domain" description="Adenine deaminase C-terminal" evidence="10">
    <location>
        <begin position="396"/>
        <end position="564"/>
    </location>
</feature>
<dbReference type="Proteomes" id="UP000052015">
    <property type="component" value="Unassembled WGS sequence"/>
</dbReference>
<evidence type="ECO:0000259" key="10">
    <source>
        <dbReference type="Pfam" id="PF13382"/>
    </source>
</evidence>
<dbReference type="InterPro" id="IPR011059">
    <property type="entry name" value="Metal-dep_hydrolase_composite"/>
</dbReference>
<dbReference type="PATRIC" id="fig|908809.3.peg.377"/>
<comment type="similarity">
    <text evidence="2 8">Belongs to the metallo-dependent hydrolases superfamily. Adenine deaminase family.</text>
</comment>
<reference evidence="11 12" key="1">
    <citation type="submission" date="2015-09" db="EMBL/GenBank/DDBJ databases">
        <title>Draft genome sequence of a Caloramator mitchellensis, a moderate thermophile from the Great Artesian Basin of Australia.</title>
        <authorList>
            <person name="Patel B.K."/>
        </authorList>
    </citation>
    <scope>NUCLEOTIDE SEQUENCE [LARGE SCALE GENOMIC DNA]</scope>
    <source>
        <strain evidence="11 12">VF08</strain>
    </source>
</reference>
<proteinExistence type="inferred from homology"/>
<dbReference type="Gene3D" id="2.30.40.10">
    <property type="entry name" value="Urease, subunit C, domain 1"/>
    <property type="match status" value="1"/>
</dbReference>
<evidence type="ECO:0000256" key="8">
    <source>
        <dbReference type="HAMAP-Rule" id="MF_01518"/>
    </source>
</evidence>
<evidence type="ECO:0000256" key="7">
    <source>
        <dbReference type="ARBA" id="ARBA00069718"/>
    </source>
</evidence>
<dbReference type="AlphaFoldDB" id="A0A0R3K3F3"/>
<dbReference type="PANTHER" id="PTHR11113:SF2">
    <property type="entry name" value="ADENINE DEAMINASE"/>
    <property type="match status" value="1"/>
</dbReference>
<organism evidence="11 12">
    <name type="scientific">Caloramator mitchellensis</name>
    <dbReference type="NCBI Taxonomy" id="908809"/>
    <lineage>
        <taxon>Bacteria</taxon>
        <taxon>Bacillati</taxon>
        <taxon>Bacillota</taxon>
        <taxon>Clostridia</taxon>
        <taxon>Eubacteriales</taxon>
        <taxon>Clostridiaceae</taxon>
        <taxon>Caloramator</taxon>
    </lineage>
</organism>
<protein>
    <recommendedName>
        <fullName evidence="7 8">Adenine deaminase</fullName>
        <shortName evidence="8">Adenase</shortName>
        <shortName evidence="8">Adenine aminase</shortName>
        <ecNumber evidence="3 8">3.5.4.2</ecNumber>
    </recommendedName>
</protein>
<evidence type="ECO:0000313" key="12">
    <source>
        <dbReference type="Proteomes" id="UP000052015"/>
    </source>
</evidence>
<dbReference type="PANTHER" id="PTHR11113">
    <property type="entry name" value="N-ACETYLGLUCOSAMINE-6-PHOSPHATE DEACETYLASE"/>
    <property type="match status" value="1"/>
</dbReference>
<comment type="cofactor">
    <cofactor evidence="1 8">
        <name>Mn(2+)</name>
        <dbReference type="ChEBI" id="CHEBI:29035"/>
    </cofactor>
</comment>
<dbReference type="EMBL" id="LKHP01000002">
    <property type="protein sequence ID" value="KRQ87573.1"/>
    <property type="molecule type" value="Genomic_DNA"/>
</dbReference>
<dbReference type="SUPFAM" id="SSF51556">
    <property type="entry name" value="Metallo-dependent hydrolases"/>
    <property type="match status" value="1"/>
</dbReference>
<evidence type="ECO:0000256" key="1">
    <source>
        <dbReference type="ARBA" id="ARBA00001936"/>
    </source>
</evidence>
<name>A0A0R3K3F3_CALMK</name>
<dbReference type="Pfam" id="PF01979">
    <property type="entry name" value="Amidohydro_1"/>
    <property type="match status" value="1"/>
</dbReference>
<dbReference type="EC" id="3.5.4.2" evidence="3 8"/>
<evidence type="ECO:0000256" key="4">
    <source>
        <dbReference type="ARBA" id="ARBA00022801"/>
    </source>
</evidence>
<evidence type="ECO:0000256" key="6">
    <source>
        <dbReference type="ARBA" id="ARBA00047720"/>
    </source>
</evidence>
<evidence type="ECO:0000313" key="11">
    <source>
        <dbReference type="EMBL" id="KRQ87573.1"/>
    </source>
</evidence>
<dbReference type="Gene3D" id="3.20.20.140">
    <property type="entry name" value="Metal-dependent hydrolases"/>
    <property type="match status" value="1"/>
</dbReference>
<evidence type="ECO:0000256" key="3">
    <source>
        <dbReference type="ARBA" id="ARBA00012782"/>
    </source>
</evidence>
<dbReference type="CDD" id="cd01295">
    <property type="entry name" value="AdeC"/>
    <property type="match status" value="1"/>
</dbReference>
<comment type="caution">
    <text evidence="11">The sequence shown here is derived from an EMBL/GenBank/DDBJ whole genome shotgun (WGS) entry which is preliminary data.</text>
</comment>
<evidence type="ECO:0000259" key="9">
    <source>
        <dbReference type="Pfam" id="PF01979"/>
    </source>
</evidence>
<comment type="catalytic activity">
    <reaction evidence="6 8">
        <text>adenine + H2O + H(+) = hypoxanthine + NH4(+)</text>
        <dbReference type="Rhea" id="RHEA:23688"/>
        <dbReference type="ChEBI" id="CHEBI:15377"/>
        <dbReference type="ChEBI" id="CHEBI:15378"/>
        <dbReference type="ChEBI" id="CHEBI:16708"/>
        <dbReference type="ChEBI" id="CHEBI:17368"/>
        <dbReference type="ChEBI" id="CHEBI:28938"/>
        <dbReference type="EC" id="3.5.4.2"/>
    </reaction>
</comment>
<dbReference type="SUPFAM" id="SSF51338">
    <property type="entry name" value="Composite domain of metallo-dependent hydrolases"/>
    <property type="match status" value="1"/>
</dbReference>
<evidence type="ECO:0000256" key="5">
    <source>
        <dbReference type="ARBA" id="ARBA00023211"/>
    </source>
</evidence>
<keyword evidence="5 8" id="KW-0464">Manganese</keyword>
<dbReference type="NCBIfam" id="TIGR01178">
    <property type="entry name" value="ade"/>
    <property type="match status" value="1"/>
</dbReference>
<dbReference type="GO" id="GO:0006146">
    <property type="term" value="P:adenine catabolic process"/>
    <property type="evidence" value="ECO:0007669"/>
    <property type="project" value="InterPro"/>
</dbReference>
<dbReference type="InterPro" id="IPR026912">
    <property type="entry name" value="Adenine_deam_C"/>
</dbReference>
<gene>
    <name evidence="11" type="primary">adeC_1</name>
    <name evidence="8" type="synonym">ade</name>
    <name evidence="11" type="ORF">ABG79_00374</name>
</gene>
<accession>A0A0R3K3F3</accession>
<dbReference type="Pfam" id="PF13382">
    <property type="entry name" value="Adenine_deam_C"/>
    <property type="match status" value="1"/>
</dbReference>
<dbReference type="InterPro" id="IPR006679">
    <property type="entry name" value="Adenine_deam"/>
</dbReference>